<feature type="domain" description="Putative integrase N-terminal" evidence="2">
    <location>
        <begin position="1"/>
        <end position="83"/>
    </location>
</feature>
<proteinExistence type="predicted"/>
<evidence type="ECO:0000313" key="4">
    <source>
        <dbReference type="EMBL" id="VUX55554.1"/>
    </source>
</evidence>
<dbReference type="GO" id="GO:0015074">
    <property type="term" value="P:DNA integration"/>
    <property type="evidence" value="ECO:0007669"/>
    <property type="project" value="InterPro"/>
</dbReference>
<protein>
    <submittedName>
        <fullName evidence="4">Putative integrase</fullName>
    </submittedName>
</protein>
<dbReference type="InterPro" id="IPR024456">
    <property type="entry name" value="Integrase_catalytic_putative"/>
</dbReference>
<dbReference type="GO" id="GO:0006310">
    <property type="term" value="P:DNA recombination"/>
    <property type="evidence" value="ECO:0007669"/>
    <property type="project" value="UniProtKB-KW"/>
</dbReference>
<dbReference type="AlphaFoldDB" id="A0A7D9D2H5"/>
<accession>A0A7D9D2H5</accession>
<name>A0A7D9D2H5_9GAMM</name>
<dbReference type="EMBL" id="LR633967">
    <property type="protein sequence ID" value="VUX55554.1"/>
    <property type="molecule type" value="Genomic_DNA"/>
</dbReference>
<evidence type="ECO:0000259" key="3">
    <source>
        <dbReference type="Pfam" id="PF12835"/>
    </source>
</evidence>
<dbReference type="InterPro" id="IPR024457">
    <property type="entry name" value="Putative_integrase_N"/>
</dbReference>
<gene>
    <name evidence="4" type="ORF">JTBM06_V1_40031</name>
</gene>
<dbReference type="SUPFAM" id="SSF56349">
    <property type="entry name" value="DNA breaking-rejoining enzymes"/>
    <property type="match status" value="1"/>
</dbReference>
<dbReference type="Gene3D" id="1.10.443.10">
    <property type="entry name" value="Intergrase catalytic core"/>
    <property type="match status" value="1"/>
</dbReference>
<reference evidence="4" key="1">
    <citation type="submission" date="2019-07" db="EMBL/GenBank/DDBJ databases">
        <authorList>
            <person name="Weber M."/>
            <person name="Kostadinov I."/>
            <person name="Kostadinov D I."/>
        </authorList>
    </citation>
    <scope>NUCLEOTIDE SEQUENCE</scope>
    <source>
        <strain evidence="4">Gfbio:sag-sample-m06:053724c1-46a9-4a36-b237-ea2bf867836b</strain>
    </source>
</reference>
<dbReference type="InterPro" id="IPR013762">
    <property type="entry name" value="Integrase-like_cat_sf"/>
</dbReference>
<evidence type="ECO:0000256" key="1">
    <source>
        <dbReference type="ARBA" id="ARBA00023172"/>
    </source>
</evidence>
<feature type="domain" description="Integrase catalytic" evidence="3">
    <location>
        <begin position="123"/>
        <end position="233"/>
    </location>
</feature>
<organism evidence="4">
    <name type="scientific">uncultured Woeseiaceae bacterium</name>
    <dbReference type="NCBI Taxonomy" id="1983305"/>
    <lineage>
        <taxon>Bacteria</taxon>
        <taxon>Pseudomonadati</taxon>
        <taxon>Pseudomonadota</taxon>
        <taxon>Gammaproteobacteria</taxon>
        <taxon>Woeseiales</taxon>
        <taxon>Woeseiaceae</taxon>
        <taxon>environmental samples</taxon>
    </lineage>
</organism>
<dbReference type="InterPro" id="IPR011010">
    <property type="entry name" value="DNA_brk_join_enz"/>
</dbReference>
<keyword evidence="1" id="KW-0233">DNA recombination</keyword>
<dbReference type="Pfam" id="PF12835">
    <property type="entry name" value="Integrase_1"/>
    <property type="match status" value="1"/>
</dbReference>
<dbReference type="Pfam" id="PF12834">
    <property type="entry name" value="Phage_int_SAM_2"/>
    <property type="match status" value="1"/>
</dbReference>
<evidence type="ECO:0000259" key="2">
    <source>
        <dbReference type="Pfam" id="PF12834"/>
    </source>
</evidence>
<sequence>MKDLNYQLSKLCRDNRDGGFSTQATRSRILDLIASQLRELGYRRMQPRSLKPKHVDALVAHWQKQGISVGTLKNRLSALRWWAKKVNKPSIIAKDNDVYDIGKREYVAKESKAQDLDDKKLSEISDPFVRLSVRLQAAFGLRREEAIKFNPSYAMQDDHIKLKSSWTKGGRARTVPITNAEQRRLLEDIKALAGGGALIPPHLNYVKQLHRYEKQSAKAGLSHLHGLRHGYAQRRYFELTERVCPVAGGLPSKELNPEQRALDQKARVAISSELGHAREDIAAVYLGR</sequence>
<dbReference type="GO" id="GO:0003677">
    <property type="term" value="F:DNA binding"/>
    <property type="evidence" value="ECO:0007669"/>
    <property type="project" value="InterPro"/>
</dbReference>